<gene>
    <name evidence="10" type="primary">murF</name>
    <name evidence="15" type="ORF">FY030_04885</name>
</gene>
<keyword evidence="5 10" id="KW-0067">ATP-binding</keyword>
<keyword evidence="16" id="KW-1185">Reference proteome</keyword>
<dbReference type="GO" id="GO:0008360">
    <property type="term" value="P:regulation of cell shape"/>
    <property type="evidence" value="ECO:0007669"/>
    <property type="project" value="UniProtKB-KW"/>
</dbReference>
<dbReference type="GO" id="GO:0047480">
    <property type="term" value="F:UDP-N-acetylmuramoyl-tripeptide-D-alanyl-D-alanine ligase activity"/>
    <property type="evidence" value="ECO:0007669"/>
    <property type="project" value="UniProtKB-UniRule"/>
</dbReference>
<dbReference type="EMBL" id="CP044427">
    <property type="protein sequence ID" value="QFG68138.1"/>
    <property type="molecule type" value="Genomic_DNA"/>
</dbReference>
<keyword evidence="2 10" id="KW-0436">Ligase</keyword>
<dbReference type="InterPro" id="IPR051046">
    <property type="entry name" value="MurCDEF_CellWall_CoF430Synth"/>
</dbReference>
<evidence type="ECO:0000256" key="2">
    <source>
        <dbReference type="ARBA" id="ARBA00022598"/>
    </source>
</evidence>
<keyword evidence="1 10" id="KW-0963">Cytoplasm</keyword>
<feature type="domain" description="Mur ligase N-terminal catalytic" evidence="12">
    <location>
        <begin position="35"/>
        <end position="80"/>
    </location>
</feature>
<proteinExistence type="inferred from homology"/>
<accession>A0A5J6V367</accession>
<evidence type="ECO:0000256" key="5">
    <source>
        <dbReference type="ARBA" id="ARBA00022840"/>
    </source>
</evidence>
<dbReference type="Gene3D" id="3.40.1390.10">
    <property type="entry name" value="MurE/MurF, N-terminal domain"/>
    <property type="match status" value="1"/>
</dbReference>
<organism evidence="15 16">
    <name type="scientific">Ornithinimicrobium pratense</name>
    <dbReference type="NCBI Taxonomy" id="2593973"/>
    <lineage>
        <taxon>Bacteria</taxon>
        <taxon>Bacillati</taxon>
        <taxon>Actinomycetota</taxon>
        <taxon>Actinomycetes</taxon>
        <taxon>Micrococcales</taxon>
        <taxon>Ornithinimicrobiaceae</taxon>
        <taxon>Ornithinimicrobium</taxon>
    </lineage>
</organism>
<dbReference type="GO" id="GO:0071555">
    <property type="term" value="P:cell wall organization"/>
    <property type="evidence" value="ECO:0007669"/>
    <property type="project" value="UniProtKB-KW"/>
</dbReference>
<dbReference type="RefSeq" id="WP_158060527.1">
    <property type="nucleotide sequence ID" value="NZ_CP044427.1"/>
</dbReference>
<dbReference type="GO" id="GO:0005737">
    <property type="term" value="C:cytoplasm"/>
    <property type="evidence" value="ECO:0007669"/>
    <property type="project" value="UniProtKB-SubCell"/>
</dbReference>
<comment type="similarity">
    <text evidence="10">Belongs to the MurCDEF family. MurF subfamily.</text>
</comment>
<evidence type="ECO:0000313" key="16">
    <source>
        <dbReference type="Proteomes" id="UP000326546"/>
    </source>
</evidence>
<dbReference type="PANTHER" id="PTHR43024">
    <property type="entry name" value="UDP-N-ACETYLMURAMOYL-TRIPEPTIDE--D-ALANYL-D-ALANINE LIGASE"/>
    <property type="match status" value="1"/>
</dbReference>
<dbReference type="EC" id="6.3.2.10" evidence="10 11"/>
<keyword evidence="3 10" id="KW-0132">Cell division</keyword>
<keyword evidence="8 10" id="KW-0131">Cell cycle</keyword>
<dbReference type="GO" id="GO:0005524">
    <property type="term" value="F:ATP binding"/>
    <property type="evidence" value="ECO:0007669"/>
    <property type="project" value="UniProtKB-UniRule"/>
</dbReference>
<dbReference type="HAMAP" id="MF_02019">
    <property type="entry name" value="MurF"/>
    <property type="match status" value="1"/>
</dbReference>
<dbReference type="SUPFAM" id="SSF53244">
    <property type="entry name" value="MurD-like peptide ligases, peptide-binding domain"/>
    <property type="match status" value="1"/>
</dbReference>
<dbReference type="InterPro" id="IPR000713">
    <property type="entry name" value="Mur_ligase_N"/>
</dbReference>
<feature type="binding site" evidence="10">
    <location>
        <begin position="134"/>
        <end position="140"/>
    </location>
    <ligand>
        <name>ATP</name>
        <dbReference type="ChEBI" id="CHEBI:30616"/>
    </ligand>
</feature>
<evidence type="ECO:0000256" key="6">
    <source>
        <dbReference type="ARBA" id="ARBA00022960"/>
    </source>
</evidence>
<evidence type="ECO:0000256" key="10">
    <source>
        <dbReference type="HAMAP-Rule" id="MF_02019"/>
    </source>
</evidence>
<dbReference type="InterPro" id="IPR005863">
    <property type="entry name" value="UDP-N-AcMur_synth"/>
</dbReference>
<dbReference type="SUPFAM" id="SSF63418">
    <property type="entry name" value="MurE/MurF N-terminal domain"/>
    <property type="match status" value="1"/>
</dbReference>
<evidence type="ECO:0000256" key="8">
    <source>
        <dbReference type="ARBA" id="ARBA00023306"/>
    </source>
</evidence>
<dbReference type="Pfam" id="PF08245">
    <property type="entry name" value="Mur_ligase_M"/>
    <property type="match status" value="1"/>
</dbReference>
<comment type="pathway">
    <text evidence="10 11">Cell wall biogenesis; peptidoglycan biosynthesis.</text>
</comment>
<dbReference type="PANTHER" id="PTHR43024:SF1">
    <property type="entry name" value="UDP-N-ACETYLMURAMOYL-TRIPEPTIDE--D-ALANYL-D-ALANINE LIGASE"/>
    <property type="match status" value="1"/>
</dbReference>
<dbReference type="InterPro" id="IPR035911">
    <property type="entry name" value="MurE/MurF_N"/>
</dbReference>
<feature type="domain" description="Mur ligase central" evidence="14">
    <location>
        <begin position="132"/>
        <end position="325"/>
    </location>
</feature>
<keyword evidence="9 10" id="KW-0961">Cell wall biogenesis/degradation</keyword>
<reference evidence="15 16" key="1">
    <citation type="submission" date="2019-09" db="EMBL/GenBank/DDBJ databases">
        <title>Serinicoccus pratensis sp. nov., isolated from meadow soil.</title>
        <authorList>
            <person name="Zhang W."/>
        </authorList>
    </citation>
    <scope>NUCLEOTIDE SEQUENCE [LARGE SCALE GENOMIC DNA]</scope>
    <source>
        <strain evidence="15 16">W204</strain>
    </source>
</reference>
<comment type="function">
    <text evidence="10 11">Involved in cell wall formation. Catalyzes the final step in the synthesis of UDP-N-acetylmuramoyl-pentapeptide, the precursor of murein.</text>
</comment>
<protein>
    <recommendedName>
        <fullName evidence="10 11">UDP-N-acetylmuramoyl-tripeptide--D-alanyl-D-alanine ligase</fullName>
        <ecNumber evidence="10 11">6.3.2.10</ecNumber>
    </recommendedName>
    <alternativeName>
        <fullName evidence="10">D-alanyl-D-alanine-adding enzyme</fullName>
    </alternativeName>
</protein>
<dbReference type="Gene3D" id="3.90.190.20">
    <property type="entry name" value="Mur ligase, C-terminal domain"/>
    <property type="match status" value="1"/>
</dbReference>
<dbReference type="InterPro" id="IPR036615">
    <property type="entry name" value="Mur_ligase_C_dom_sf"/>
</dbReference>
<dbReference type="Pfam" id="PF01225">
    <property type="entry name" value="Mur_ligase"/>
    <property type="match status" value="1"/>
</dbReference>
<dbReference type="InterPro" id="IPR036565">
    <property type="entry name" value="Mur-like_cat_sf"/>
</dbReference>
<dbReference type="Gene3D" id="3.40.1190.10">
    <property type="entry name" value="Mur-like, catalytic domain"/>
    <property type="match status" value="1"/>
</dbReference>
<dbReference type="SUPFAM" id="SSF53623">
    <property type="entry name" value="MurD-like peptide ligases, catalytic domain"/>
    <property type="match status" value="1"/>
</dbReference>
<evidence type="ECO:0000256" key="4">
    <source>
        <dbReference type="ARBA" id="ARBA00022741"/>
    </source>
</evidence>
<evidence type="ECO:0000256" key="3">
    <source>
        <dbReference type="ARBA" id="ARBA00022618"/>
    </source>
</evidence>
<dbReference type="AlphaFoldDB" id="A0A5J6V367"/>
<comment type="catalytic activity">
    <reaction evidence="10 11">
        <text>D-alanyl-D-alanine + UDP-N-acetyl-alpha-D-muramoyl-L-alanyl-gamma-D-glutamyl-meso-2,6-diaminopimelate + ATP = UDP-N-acetyl-alpha-D-muramoyl-L-alanyl-gamma-D-glutamyl-meso-2,6-diaminopimeloyl-D-alanyl-D-alanine + ADP + phosphate + H(+)</text>
        <dbReference type="Rhea" id="RHEA:28374"/>
        <dbReference type="ChEBI" id="CHEBI:15378"/>
        <dbReference type="ChEBI" id="CHEBI:30616"/>
        <dbReference type="ChEBI" id="CHEBI:43474"/>
        <dbReference type="ChEBI" id="CHEBI:57822"/>
        <dbReference type="ChEBI" id="CHEBI:61386"/>
        <dbReference type="ChEBI" id="CHEBI:83905"/>
        <dbReference type="ChEBI" id="CHEBI:456216"/>
        <dbReference type="EC" id="6.3.2.10"/>
    </reaction>
</comment>
<keyword evidence="7 10" id="KW-0573">Peptidoglycan synthesis</keyword>
<dbReference type="InterPro" id="IPR004101">
    <property type="entry name" value="Mur_ligase_C"/>
</dbReference>
<evidence type="ECO:0000256" key="1">
    <source>
        <dbReference type="ARBA" id="ARBA00022490"/>
    </source>
</evidence>
<evidence type="ECO:0000259" key="14">
    <source>
        <dbReference type="Pfam" id="PF08245"/>
    </source>
</evidence>
<feature type="domain" description="Mur ligase C-terminal" evidence="13">
    <location>
        <begin position="349"/>
        <end position="474"/>
    </location>
</feature>
<dbReference type="OrthoDB" id="9800958at2"/>
<keyword evidence="4 10" id="KW-0547">Nucleotide-binding</keyword>
<dbReference type="GO" id="GO:0051301">
    <property type="term" value="P:cell division"/>
    <property type="evidence" value="ECO:0007669"/>
    <property type="project" value="UniProtKB-KW"/>
</dbReference>
<dbReference type="UniPathway" id="UPA00219"/>
<evidence type="ECO:0000256" key="7">
    <source>
        <dbReference type="ARBA" id="ARBA00022984"/>
    </source>
</evidence>
<evidence type="ECO:0000259" key="13">
    <source>
        <dbReference type="Pfam" id="PF02875"/>
    </source>
</evidence>
<evidence type="ECO:0000259" key="12">
    <source>
        <dbReference type="Pfam" id="PF01225"/>
    </source>
</evidence>
<evidence type="ECO:0000313" key="15">
    <source>
        <dbReference type="EMBL" id="QFG68138.1"/>
    </source>
</evidence>
<dbReference type="Pfam" id="PF02875">
    <property type="entry name" value="Mur_ligase_C"/>
    <property type="match status" value="1"/>
</dbReference>
<comment type="subcellular location">
    <subcellularLocation>
        <location evidence="10 11">Cytoplasm</location>
    </subcellularLocation>
</comment>
<dbReference type="GO" id="GO:0008766">
    <property type="term" value="F:UDP-N-acetylmuramoylalanyl-D-glutamyl-2,6-diaminopimelate-D-alanyl-D-alanine ligase activity"/>
    <property type="evidence" value="ECO:0007669"/>
    <property type="project" value="RHEA"/>
</dbReference>
<dbReference type="Proteomes" id="UP000326546">
    <property type="component" value="Chromosome"/>
</dbReference>
<dbReference type="GO" id="GO:0009252">
    <property type="term" value="P:peptidoglycan biosynthetic process"/>
    <property type="evidence" value="ECO:0007669"/>
    <property type="project" value="UniProtKB-UniRule"/>
</dbReference>
<evidence type="ECO:0000256" key="11">
    <source>
        <dbReference type="RuleBase" id="RU004136"/>
    </source>
</evidence>
<sequence>MIPLTLQQVAQVTGGRVHPGGSDGAAAGLTVSGSVVTDSREVAPGGLYVARRGDHADGHDYLAAAADRGAVGALTNRESDVLPCVVLDEDPARLSPRPDRPPYDAVTRGFAALGREVVDRCTAAGGLRIVGITGSSGKTSTKDLMAQVLSGLGPTLAPEASYNSEVGVPLTVCRLTPDTAYLVAEMGASGAGHIAHLTTVAPPQVAVVLNVGSAHLGEFGSREAIGRAKAELVQSLPAGGLAVLNADDPVVAAMAGDAAAVGARTLLVGRGTNADLRAVDVTTDTRGRASCTVRGPGTPEEGVPVALRLVGEHHVGNALAVAAVAHEWGMPWEQVAQALGTAEARARWRMEVTERPDGLVVVNDAYNANPDSTAAALRALAAMRTPDGRLVAVLGGMLELGADSDAEHARVGALAAALGVDHLVTVGQLAEPAATAYLEGGGAEATFLPDRHEARAFLADHLGPADVVLLKSSRDSGLRLLGDELAGVGP</sequence>
<dbReference type="NCBIfam" id="TIGR01143">
    <property type="entry name" value="murF"/>
    <property type="match status" value="1"/>
</dbReference>
<keyword evidence="6 10" id="KW-0133">Cell shape</keyword>
<evidence type="ECO:0000256" key="9">
    <source>
        <dbReference type="ARBA" id="ARBA00023316"/>
    </source>
</evidence>
<dbReference type="KEGG" id="serw:FY030_04885"/>
<dbReference type="InterPro" id="IPR013221">
    <property type="entry name" value="Mur_ligase_cen"/>
</dbReference>
<name>A0A5J6V367_9MICO</name>